<dbReference type="GO" id="GO:0000166">
    <property type="term" value="F:nucleotide binding"/>
    <property type="evidence" value="ECO:0007669"/>
    <property type="project" value="UniProtKB-KW"/>
</dbReference>
<dbReference type="PROSITE" id="PS50112">
    <property type="entry name" value="PAS"/>
    <property type="match status" value="4"/>
</dbReference>
<feature type="domain" description="PAS" evidence="17">
    <location>
        <begin position="989"/>
        <end position="1059"/>
    </location>
</feature>
<evidence type="ECO:0000256" key="7">
    <source>
        <dbReference type="ARBA" id="ARBA00022679"/>
    </source>
</evidence>
<dbReference type="SUPFAM" id="SSF55874">
    <property type="entry name" value="ATPase domain of HSP90 chaperone/DNA topoisomerase II/histidine kinase"/>
    <property type="match status" value="1"/>
</dbReference>
<dbReference type="CDD" id="cd06225">
    <property type="entry name" value="HAMP"/>
    <property type="match status" value="1"/>
</dbReference>
<dbReference type="eggNOG" id="COG4191">
    <property type="taxonomic scope" value="Bacteria"/>
</dbReference>
<dbReference type="InterPro" id="IPR001610">
    <property type="entry name" value="PAC"/>
</dbReference>
<feature type="domain" description="PAC" evidence="18">
    <location>
        <begin position="479"/>
        <end position="529"/>
    </location>
</feature>
<dbReference type="InterPro" id="IPR035965">
    <property type="entry name" value="PAS-like_dom_sf"/>
</dbReference>
<evidence type="ECO:0000256" key="14">
    <source>
        <dbReference type="SAM" id="Coils"/>
    </source>
</evidence>
<dbReference type="FunFam" id="3.30.450.20:FF:000088">
    <property type="entry name" value="Sensory transduction histidine kinase"/>
    <property type="match status" value="1"/>
</dbReference>
<dbReference type="SMART" id="SM00387">
    <property type="entry name" value="HATPase_c"/>
    <property type="match status" value="1"/>
</dbReference>
<name>I3IJI3_9BACT</name>
<dbReference type="GO" id="GO:0000155">
    <property type="term" value="F:phosphorelay sensor kinase activity"/>
    <property type="evidence" value="ECO:0007669"/>
    <property type="project" value="InterPro"/>
</dbReference>
<comment type="caution">
    <text evidence="20">The sequence shown here is derived from an EMBL/GenBank/DDBJ whole genome shotgun (WGS) entry which is preliminary data.</text>
</comment>
<feature type="transmembrane region" description="Helical" evidence="15">
    <location>
        <begin position="31"/>
        <end position="52"/>
    </location>
</feature>
<dbReference type="PROSITE" id="PS50885">
    <property type="entry name" value="HAMP"/>
    <property type="match status" value="1"/>
</dbReference>
<dbReference type="PROSITE" id="PS50109">
    <property type="entry name" value="HIS_KIN"/>
    <property type="match status" value="1"/>
</dbReference>
<dbReference type="SMART" id="SM00304">
    <property type="entry name" value="HAMP"/>
    <property type="match status" value="1"/>
</dbReference>
<dbReference type="InterPro" id="IPR003661">
    <property type="entry name" value="HisK_dim/P_dom"/>
</dbReference>
<dbReference type="CDD" id="cd00130">
    <property type="entry name" value="PAS"/>
    <property type="match status" value="5"/>
</dbReference>
<dbReference type="InterPro" id="IPR005467">
    <property type="entry name" value="His_kinase_dom"/>
</dbReference>
<dbReference type="Pfam" id="PF08447">
    <property type="entry name" value="PAS_3"/>
    <property type="match status" value="2"/>
</dbReference>
<dbReference type="Pfam" id="PF13426">
    <property type="entry name" value="PAS_9"/>
    <property type="match status" value="2"/>
</dbReference>
<keyword evidence="13 15" id="KW-0472">Membrane</keyword>
<dbReference type="FunFam" id="2.10.70.100:FF:000001">
    <property type="entry name" value="Sensory transduction histidine kinase"/>
    <property type="match status" value="1"/>
</dbReference>
<keyword evidence="7" id="KW-0808">Transferase</keyword>
<gene>
    <name evidence="20" type="ORF">KSU1_C0282</name>
</gene>
<dbReference type="InterPro" id="IPR036097">
    <property type="entry name" value="HisK_dim/P_sf"/>
</dbReference>
<dbReference type="InterPro" id="IPR033479">
    <property type="entry name" value="dCache_1"/>
</dbReference>
<dbReference type="InterPro" id="IPR004358">
    <property type="entry name" value="Sig_transdc_His_kin-like_C"/>
</dbReference>
<dbReference type="NCBIfam" id="TIGR00229">
    <property type="entry name" value="sensory_box"/>
    <property type="match status" value="5"/>
</dbReference>
<dbReference type="Gene3D" id="1.10.8.500">
    <property type="entry name" value="HAMP domain in histidine kinase"/>
    <property type="match status" value="1"/>
</dbReference>
<dbReference type="InterPro" id="IPR013656">
    <property type="entry name" value="PAS_4"/>
</dbReference>
<dbReference type="eggNOG" id="COG3829">
    <property type="taxonomic scope" value="Bacteria"/>
</dbReference>
<feature type="coiled-coil region" evidence="14">
    <location>
        <begin position="805"/>
        <end position="871"/>
    </location>
</feature>
<feature type="domain" description="PAC" evidence="18">
    <location>
        <begin position="647"/>
        <end position="699"/>
    </location>
</feature>
<dbReference type="Pfam" id="PF00512">
    <property type="entry name" value="HisKA"/>
    <property type="match status" value="1"/>
</dbReference>
<keyword evidence="4" id="KW-1003">Cell membrane</keyword>
<dbReference type="STRING" id="247490.KSU1_C0282"/>
<evidence type="ECO:0000256" key="4">
    <source>
        <dbReference type="ARBA" id="ARBA00022475"/>
    </source>
</evidence>
<feature type="domain" description="PAC" evidence="18">
    <location>
        <begin position="936"/>
        <end position="988"/>
    </location>
</feature>
<dbReference type="CDD" id="cd18774">
    <property type="entry name" value="PDC2_HK_sensor"/>
    <property type="match status" value="1"/>
</dbReference>
<comment type="subcellular location">
    <subcellularLocation>
        <location evidence="2">Cell inner membrane</location>
        <topology evidence="2">Multi-pass membrane protein</topology>
    </subcellularLocation>
</comment>
<keyword evidence="10" id="KW-0547">Nucleotide-binding</keyword>
<evidence type="ECO:0000259" key="16">
    <source>
        <dbReference type="PROSITE" id="PS50109"/>
    </source>
</evidence>
<evidence type="ECO:0000313" key="21">
    <source>
        <dbReference type="Proteomes" id="UP000002985"/>
    </source>
</evidence>
<feature type="domain" description="PAS" evidence="17">
    <location>
        <begin position="405"/>
        <end position="476"/>
    </location>
</feature>
<dbReference type="SMART" id="SM00388">
    <property type="entry name" value="HisKA"/>
    <property type="match status" value="1"/>
</dbReference>
<dbReference type="InterPro" id="IPR003594">
    <property type="entry name" value="HATPase_dom"/>
</dbReference>
<dbReference type="PROSITE" id="PS50113">
    <property type="entry name" value="PAC"/>
    <property type="match status" value="5"/>
</dbReference>
<evidence type="ECO:0000256" key="9">
    <source>
        <dbReference type="ARBA" id="ARBA00022737"/>
    </source>
</evidence>
<feature type="transmembrane region" description="Helical" evidence="15">
    <location>
        <begin position="320"/>
        <end position="344"/>
    </location>
</feature>
<dbReference type="EC" id="2.7.13.3" evidence="3"/>
<keyword evidence="9" id="KW-0677">Repeat</keyword>
<keyword evidence="11 20" id="KW-0418">Kinase</keyword>
<dbReference type="Pfam" id="PF02743">
    <property type="entry name" value="dCache_1"/>
    <property type="match status" value="1"/>
</dbReference>
<dbReference type="Pfam" id="PF00672">
    <property type="entry name" value="HAMP"/>
    <property type="match status" value="1"/>
</dbReference>
<sequence>MKYLTLVIKSKRFNAREFLKMSVFQSIKGKFLTFVLCISLIPFIIVTTLYYLHARNILKYKTLEELRTIAEAKRLNVVSLMEKLKIRTVDFSSDGFIRNTCETIIRIEDSQQDGEIKRLNRYLLKHKIPIYQHLKAIIITDTYGKVISSTQENLVGDTISHDGIYLKVAGKDFGEVYVSQPRYYPYLNANCISVSASVISIHDAHSLGVIINVYSLSALNEITADRTGMGKTGEVYLINKDKIMLTESRFIDNAPLKQVVDTEPVRRIIEDGKEVVGVYKDYRGRFVVGALMSIPDYDWILFSEIDKAEIFGPLRGLGSIALILGISSFCVITSMGIIFVVSIVKPINKLIYVTKRFARGDLDYRVEVIGKDEVGELANSFNIMAEGLAREIAGHKSAEEALKESEQKFRAIFDNATDGILLADIETRQFFLGNKAICHILGYSHDEIRDLKVIDIHPGKDLPSVIEKFEKQIKGEIVLAEDIPVKRKDGSVFYADISSANIILGGKAYLIGIFRDITERKRIEDELKEFNKILEQHVAERTSALKKVNEELQREITEHKRAEEMLQKSNASLANAQRIAHLGNFEWDVVKNKVFGSDEFYRICGLTPQTLQEFAGTYESFINFVHPDDKEFVEKTVYEALHEKKPFNIDFRIILESDTERIVHVQAEVIFDTTGKAIQINGTAQDITELKRLEEELRKISNAVEQSASLIVITDNKGNIEYVNPKFTQMTGYALKEVMGKNPRILKSGKTLPGEYKRLWTTITSGGEWRGEFMNKGKNGELYCELASISPVKNSKGIITHFVAVKEDITERKRMEEELRILNRSLEQRVAERTAGLKKACHKLHLEVLERKQAESSLRKSEARLANAQRIAHLGNWEWNIVKNELWWSDEIYRIFGLIPQTFGVTYEAFLDSVHPDDRELVKRSVNEALYQKKPYRIDHRIILPGGSMRIVHEEAEVIFDDTGRAIQMNGTVHDITERKQAEETLRMSEHKYRLLLENLPQRIFYKDKNSIYMSCNENLARDLRIKPDEITGKTDYDFYPKELAEKYRASDKRVIESGQTKDREEEYIKDGQEMIIHIVKTPIRDEKGTIIGVLGIFWDVTEKVALQMEAIRNRHLVALGVLATGVGHEINNPMTGIINCAQILFNKSKEGSKERDIAHRIIKEGDRVVNIVHSLLSLDSSGDGKEEKSIVRIQEVLSDTLILIEAQLRKEGIKVKSDISPNLSRISAYLRQIQQVFLNIISNARYALNEKYPEAHDDKILEILGEEILIDNHPYVKITFCDHGTGIPANIIHKVLDPFFTTKPRHKATGLGLSISHSIIRDHGGKILIESIEGEFTKVIVVLPGIQK</sequence>
<evidence type="ECO:0000256" key="13">
    <source>
        <dbReference type="ARBA" id="ARBA00023136"/>
    </source>
</evidence>
<dbReference type="InterPro" id="IPR052162">
    <property type="entry name" value="Sensor_kinase/Photoreceptor"/>
</dbReference>
<keyword evidence="8 15" id="KW-0812">Transmembrane</keyword>
<proteinExistence type="predicted"/>
<dbReference type="SMART" id="SM00091">
    <property type="entry name" value="PAS"/>
    <property type="match status" value="5"/>
</dbReference>
<evidence type="ECO:0000259" key="17">
    <source>
        <dbReference type="PROSITE" id="PS50112"/>
    </source>
</evidence>
<dbReference type="SUPFAM" id="SSF158472">
    <property type="entry name" value="HAMP domain-like"/>
    <property type="match status" value="1"/>
</dbReference>
<dbReference type="Gene3D" id="3.30.450.20">
    <property type="entry name" value="PAS domain"/>
    <property type="match status" value="6"/>
</dbReference>
<dbReference type="PANTHER" id="PTHR43304">
    <property type="entry name" value="PHYTOCHROME-LIKE PROTEIN CPH1"/>
    <property type="match status" value="1"/>
</dbReference>
<dbReference type="SMART" id="SM00086">
    <property type="entry name" value="PAC"/>
    <property type="match status" value="5"/>
</dbReference>
<keyword evidence="21" id="KW-1185">Reference proteome</keyword>
<evidence type="ECO:0000256" key="3">
    <source>
        <dbReference type="ARBA" id="ARBA00012438"/>
    </source>
</evidence>
<evidence type="ECO:0000256" key="5">
    <source>
        <dbReference type="ARBA" id="ARBA00022519"/>
    </source>
</evidence>
<feature type="domain" description="HAMP" evidence="19">
    <location>
        <begin position="341"/>
        <end position="393"/>
    </location>
</feature>
<evidence type="ECO:0000256" key="1">
    <source>
        <dbReference type="ARBA" id="ARBA00000085"/>
    </source>
</evidence>
<evidence type="ECO:0000256" key="11">
    <source>
        <dbReference type="ARBA" id="ARBA00022777"/>
    </source>
</evidence>
<feature type="domain" description="PAC" evidence="18">
    <location>
        <begin position="767"/>
        <end position="821"/>
    </location>
</feature>
<feature type="domain" description="PAC" evidence="18">
    <location>
        <begin position="1060"/>
        <end position="1113"/>
    </location>
</feature>
<dbReference type="GO" id="GO:0005886">
    <property type="term" value="C:plasma membrane"/>
    <property type="evidence" value="ECO:0007669"/>
    <property type="project" value="UniProtKB-SubCell"/>
</dbReference>
<dbReference type="Gene3D" id="1.10.287.130">
    <property type="match status" value="1"/>
</dbReference>
<dbReference type="Pfam" id="PF02518">
    <property type="entry name" value="HATPase_c"/>
    <property type="match status" value="1"/>
</dbReference>
<organism evidence="20 21">
    <name type="scientific">Candidatus Jettenia caeni</name>
    <dbReference type="NCBI Taxonomy" id="247490"/>
    <lineage>
        <taxon>Bacteria</taxon>
        <taxon>Pseudomonadati</taxon>
        <taxon>Planctomycetota</taxon>
        <taxon>Candidatus Brocadiia</taxon>
        <taxon>Candidatus Brocadiales</taxon>
        <taxon>Candidatus Brocadiaceae</taxon>
        <taxon>Candidatus Jettenia</taxon>
    </lineage>
</organism>
<dbReference type="PANTHER" id="PTHR43304:SF1">
    <property type="entry name" value="PAC DOMAIN-CONTAINING PROTEIN"/>
    <property type="match status" value="1"/>
</dbReference>
<accession>I3IJI3</accession>
<dbReference type="SUPFAM" id="SSF47384">
    <property type="entry name" value="Homodimeric domain of signal transducing histidine kinase"/>
    <property type="match status" value="1"/>
</dbReference>
<evidence type="ECO:0000256" key="12">
    <source>
        <dbReference type="ARBA" id="ARBA00022989"/>
    </source>
</evidence>
<dbReference type="CDD" id="cd00082">
    <property type="entry name" value="HisKA"/>
    <property type="match status" value="1"/>
</dbReference>
<evidence type="ECO:0000259" key="18">
    <source>
        <dbReference type="PROSITE" id="PS50113"/>
    </source>
</evidence>
<keyword evidence="5" id="KW-0997">Cell inner membrane</keyword>
<dbReference type="Gene3D" id="3.30.565.10">
    <property type="entry name" value="Histidine kinase-like ATPase, C-terminal domain"/>
    <property type="match status" value="1"/>
</dbReference>
<dbReference type="Gene3D" id="2.10.70.100">
    <property type="match status" value="2"/>
</dbReference>
<evidence type="ECO:0000256" key="2">
    <source>
        <dbReference type="ARBA" id="ARBA00004429"/>
    </source>
</evidence>
<dbReference type="InterPro" id="IPR000014">
    <property type="entry name" value="PAS"/>
</dbReference>
<comment type="catalytic activity">
    <reaction evidence="1">
        <text>ATP + protein L-histidine = ADP + protein N-phospho-L-histidine.</text>
        <dbReference type="EC" id="2.7.13.3"/>
    </reaction>
</comment>
<feature type="coiled-coil region" evidence="14">
    <location>
        <begin position="683"/>
        <end position="710"/>
    </location>
</feature>
<dbReference type="Pfam" id="PF08448">
    <property type="entry name" value="PAS_4"/>
    <property type="match status" value="1"/>
</dbReference>
<dbReference type="Proteomes" id="UP000002985">
    <property type="component" value="Unassembled WGS sequence"/>
</dbReference>
<keyword evidence="6" id="KW-0597">Phosphoprotein</keyword>
<evidence type="ECO:0000256" key="8">
    <source>
        <dbReference type="ARBA" id="ARBA00022692"/>
    </source>
</evidence>
<dbReference type="PRINTS" id="PR00344">
    <property type="entry name" value="BCTRLSENSOR"/>
</dbReference>
<dbReference type="SUPFAM" id="SSF55785">
    <property type="entry name" value="PYP-like sensor domain (PAS domain)"/>
    <property type="match status" value="5"/>
</dbReference>
<keyword evidence="14" id="KW-0175">Coiled coil</keyword>
<feature type="domain" description="Histidine kinase" evidence="16">
    <location>
        <begin position="1126"/>
        <end position="1348"/>
    </location>
</feature>
<dbReference type="InterPro" id="IPR000700">
    <property type="entry name" value="PAS-assoc_C"/>
</dbReference>
<reference evidence="20 21" key="1">
    <citation type="journal article" date="2012" name="FEBS Lett.">
        <title>Anammox organism KSU-1 expresses a NirK-type copper-containing nitrite reductase instead of a NirS-type with cytochrome cd1.</title>
        <authorList>
            <person name="Hira D."/>
            <person name="Toh H."/>
            <person name="Migita C.T."/>
            <person name="Okubo H."/>
            <person name="Nishiyama T."/>
            <person name="Hattori M."/>
            <person name="Furukawa K."/>
            <person name="Fujii T."/>
        </authorList>
    </citation>
    <scope>NUCLEOTIDE SEQUENCE [LARGE SCALE GENOMIC DNA]</scope>
</reference>
<evidence type="ECO:0000256" key="6">
    <source>
        <dbReference type="ARBA" id="ARBA00022553"/>
    </source>
</evidence>
<evidence type="ECO:0000256" key="10">
    <source>
        <dbReference type="ARBA" id="ARBA00022741"/>
    </source>
</evidence>
<dbReference type="InterPro" id="IPR036890">
    <property type="entry name" value="HATPase_C_sf"/>
</dbReference>
<dbReference type="InterPro" id="IPR003660">
    <property type="entry name" value="HAMP_dom"/>
</dbReference>
<feature type="domain" description="PAS" evidence="17">
    <location>
        <begin position="696"/>
        <end position="742"/>
    </location>
</feature>
<evidence type="ECO:0000313" key="20">
    <source>
        <dbReference type="EMBL" id="GAB61878.1"/>
    </source>
</evidence>
<dbReference type="InterPro" id="IPR013655">
    <property type="entry name" value="PAS_fold_3"/>
</dbReference>
<feature type="domain" description="PAS" evidence="17">
    <location>
        <begin position="886"/>
        <end position="933"/>
    </location>
</feature>
<evidence type="ECO:0000256" key="15">
    <source>
        <dbReference type="SAM" id="Phobius"/>
    </source>
</evidence>
<feature type="coiled-coil region" evidence="14">
    <location>
        <begin position="520"/>
        <end position="579"/>
    </location>
</feature>
<keyword evidence="12 15" id="KW-1133">Transmembrane helix</keyword>
<evidence type="ECO:0000259" key="19">
    <source>
        <dbReference type="PROSITE" id="PS50885"/>
    </source>
</evidence>
<dbReference type="EMBL" id="BAFH01000003">
    <property type="protein sequence ID" value="GAB61878.1"/>
    <property type="molecule type" value="Genomic_DNA"/>
</dbReference>
<protein>
    <recommendedName>
        <fullName evidence="3">histidine kinase</fullName>
        <ecNumber evidence="3">2.7.13.3</ecNumber>
    </recommendedName>
</protein>